<reference evidence="3 4" key="1">
    <citation type="submission" date="2016-09" db="EMBL/GenBank/DDBJ databases">
        <authorList>
            <person name="Capua I."/>
            <person name="De Benedictis P."/>
            <person name="Joannis T."/>
            <person name="Lombin L.H."/>
            <person name="Cattoli G."/>
        </authorList>
    </citation>
    <scope>NUCLEOTIDE SEQUENCE [LARGE SCALE GENOMIC DNA]</scope>
    <source>
        <strain evidence="3 4">IMI 309357</strain>
    </source>
</reference>
<dbReference type="OrthoDB" id="429813at2759"/>
<dbReference type="RefSeq" id="XP_022477890.1">
    <property type="nucleotide sequence ID" value="XM_022615713.1"/>
</dbReference>
<evidence type="ECO:0000256" key="1">
    <source>
        <dbReference type="ARBA" id="ARBA00023002"/>
    </source>
</evidence>
<dbReference type="InterPro" id="IPR003819">
    <property type="entry name" value="TauD/TfdA-like"/>
</dbReference>
<dbReference type="Pfam" id="PF05141">
    <property type="entry name" value="DIT1_PvcA"/>
    <property type="match status" value="1"/>
</dbReference>
<dbReference type="Proteomes" id="UP000176998">
    <property type="component" value="Unassembled WGS sequence"/>
</dbReference>
<dbReference type="SUPFAM" id="SSF51197">
    <property type="entry name" value="Clavaminate synthase-like"/>
    <property type="match status" value="1"/>
</dbReference>
<dbReference type="InterPro" id="IPR007817">
    <property type="entry name" value="Isocyanide_synthase_DIT1"/>
</dbReference>
<dbReference type="GeneID" id="34557223"/>
<feature type="non-terminal residue" evidence="3">
    <location>
        <position position="1"/>
    </location>
</feature>
<dbReference type="PANTHER" id="PTHR37285:SF5">
    <property type="entry name" value="SPORE WALL MATURATION PROTEIN DIT1"/>
    <property type="match status" value="1"/>
</dbReference>
<dbReference type="PANTHER" id="PTHR37285">
    <property type="entry name" value="SPORE WALL MATURATION PROTEIN DIT1"/>
    <property type="match status" value="1"/>
</dbReference>
<protein>
    <submittedName>
        <fullName evidence="3">Taurine catabolism dioxygenase TauD</fullName>
    </submittedName>
</protein>
<dbReference type="InterPro" id="IPR042098">
    <property type="entry name" value="TauD-like_sf"/>
</dbReference>
<evidence type="ECO:0000313" key="3">
    <source>
        <dbReference type="EMBL" id="OHF00748.1"/>
    </source>
</evidence>
<name>A0A1G4BHG8_9PEZI</name>
<feature type="domain" description="TauD/TfdA-like" evidence="2">
    <location>
        <begin position="416"/>
        <end position="671"/>
    </location>
</feature>
<accession>A0A1G4BHG8</accession>
<gene>
    <name evidence="3" type="ORF">CORC01_04065</name>
</gene>
<dbReference type="EMBL" id="MJBS01000025">
    <property type="protein sequence ID" value="OHF00748.1"/>
    <property type="molecule type" value="Genomic_DNA"/>
</dbReference>
<sequence>VYLDTQASPYPSHFPSIFFSHPPVSTTLATTNDMPSLVETPVRQPSPEVQLISKVAPQMMDDEALSKAADILDIICRYRLKRPHETGPAELEGRLGFLSQIYRKVKTQSPIRMCLPAFPFKSPNTKDKVLSRLPDKAEEFALANLNGLCSAIKDIYEPGAKLTIISDGLVYNDLLGVPDKEVWTYGETLRGIAAEKRLSNIDFSRLQDLVHLPNLPTKLEEITYVANATNFRRALLNTFGRADYDPSNEISKNEDTCLTYRGYIKFLETDLRHVYPVGADRSKTKFKTGIEYISKQMLQRGDAFARAVRENFRDHIRLSIHPSTGETKISISPLPTSSYYTTPWHCSIAFSLSGAITTGPRVDFENDPKYELVYEDARPSYFREKSDLLQWKSDVTFEPLYPCGLVIRPAPGSKKLSIHDVDAQKVRAIAEVNSPVIMRGFTKTKDRDLFVKKSEEFGTPLPWKFGLVLEVKDQGADTRGLNNVLSAEWMPFHFDGLFKTHKVTQADGTEKLLPNPPKFQFFTSITPSPSDTGFTLFTPSRLLFQNLPPHLSLDRLRQLTWSVQTMSFDSTKMVGLPLVVDHPTTGEPCIRYHEPWPQSKTAFDPTNVAIEGVSESESTEICNAIDSLLHDRRNTLYFSWEQGDLLVSDNILAMHTRSDFTAGSPREMWRIHFD</sequence>
<evidence type="ECO:0000313" key="4">
    <source>
        <dbReference type="Proteomes" id="UP000176998"/>
    </source>
</evidence>
<comment type="caution">
    <text evidence="3">The sequence shown here is derived from an EMBL/GenBank/DDBJ whole genome shotgun (WGS) entry which is preliminary data.</text>
</comment>
<dbReference type="Pfam" id="PF02668">
    <property type="entry name" value="TauD"/>
    <property type="match status" value="1"/>
</dbReference>
<dbReference type="GO" id="GO:0051213">
    <property type="term" value="F:dioxygenase activity"/>
    <property type="evidence" value="ECO:0007669"/>
    <property type="project" value="UniProtKB-KW"/>
</dbReference>
<organism evidence="3 4">
    <name type="scientific">Colletotrichum orchidophilum</name>
    <dbReference type="NCBI Taxonomy" id="1209926"/>
    <lineage>
        <taxon>Eukaryota</taxon>
        <taxon>Fungi</taxon>
        <taxon>Dikarya</taxon>
        <taxon>Ascomycota</taxon>
        <taxon>Pezizomycotina</taxon>
        <taxon>Sordariomycetes</taxon>
        <taxon>Hypocreomycetidae</taxon>
        <taxon>Glomerellales</taxon>
        <taxon>Glomerellaceae</taxon>
        <taxon>Colletotrichum</taxon>
    </lineage>
</organism>
<keyword evidence="3" id="KW-0223">Dioxygenase</keyword>
<keyword evidence="4" id="KW-1185">Reference proteome</keyword>
<proteinExistence type="predicted"/>
<evidence type="ECO:0000259" key="2">
    <source>
        <dbReference type="Pfam" id="PF02668"/>
    </source>
</evidence>
<keyword evidence="1" id="KW-0560">Oxidoreductase</keyword>
<dbReference type="STRING" id="1209926.A0A1G4BHG8"/>
<dbReference type="AlphaFoldDB" id="A0A1G4BHG8"/>
<dbReference type="Gene3D" id="3.60.130.10">
    <property type="entry name" value="Clavaminate synthase-like"/>
    <property type="match status" value="1"/>
</dbReference>